<dbReference type="OrthoDB" id="1117657at2"/>
<dbReference type="STRING" id="1492898.SY85_05705"/>
<dbReference type="AlphaFoldDB" id="A0A172TTI1"/>
<evidence type="ECO:0000313" key="2">
    <source>
        <dbReference type="EMBL" id="ANE50067.1"/>
    </source>
</evidence>
<dbReference type="Proteomes" id="UP000077177">
    <property type="component" value="Chromosome"/>
</dbReference>
<reference evidence="3" key="1">
    <citation type="submission" date="2015-01" db="EMBL/GenBank/DDBJ databases">
        <title>Flavisolibacter sp./LCS9/ whole genome sequencing.</title>
        <authorList>
            <person name="Kim M.K."/>
            <person name="Srinivasan S."/>
            <person name="Lee J.-J."/>
        </authorList>
    </citation>
    <scope>NUCLEOTIDE SEQUENCE [LARGE SCALE GENOMIC DNA]</scope>
    <source>
        <strain evidence="3">LCS9</strain>
    </source>
</reference>
<evidence type="ECO:0000313" key="3">
    <source>
        <dbReference type="Proteomes" id="UP000077177"/>
    </source>
</evidence>
<name>A0A172TTI1_9BACT</name>
<keyword evidence="1" id="KW-0732">Signal</keyword>
<dbReference type="EMBL" id="CP011390">
    <property type="protein sequence ID" value="ANE50067.1"/>
    <property type="molecule type" value="Genomic_DNA"/>
</dbReference>
<reference evidence="2 3" key="2">
    <citation type="journal article" date="2016" name="Int. J. Syst. Evol. Microbiol.">
        <title>Flavisolibacter tropicus sp. nov., isolated from tropical soil.</title>
        <authorList>
            <person name="Lee J.J."/>
            <person name="Kang M.S."/>
            <person name="Kim G.S."/>
            <person name="Lee C.S."/>
            <person name="Lim S."/>
            <person name="Lee J."/>
            <person name="Roh S.H."/>
            <person name="Kang H."/>
            <person name="Ha J.M."/>
            <person name="Bae S."/>
            <person name="Jung H.Y."/>
            <person name="Kim M.K."/>
        </authorList>
    </citation>
    <scope>NUCLEOTIDE SEQUENCE [LARGE SCALE GENOMIC DNA]</scope>
    <source>
        <strain evidence="2 3">LCS9</strain>
    </source>
</reference>
<proteinExistence type="predicted"/>
<sequence length="333" mass="37424">MKKQRLLSNLFILLTFSATIASAQDKQKKKYEFVKERDFSQTYTTSANDKLKISNQFGTVDIKTWNKNEVKVDVHIATSSNIKEANDDRFESIEIKHSKEGNNIYFETEMNNTGNKNYKGNQNNTIDIDYVVYIPATIALNVKNKFGKTTVPDLNTEVKIEQQFGELVAGRLSQNADIEVKFSKASFESLNNADLTIEFAKDQVVIKNATGKLDINVKHSKPGVTVYADQLTELEADVEFSNFGLVLTKNASADFRIKTNFGSLSNKTSFAIKDEDEDRDERKYGPTFSHSYRGTAGNGKLKVDVDGRHSDIIVSNEAPDFTSIKPKKNKVVI</sequence>
<keyword evidence="3" id="KW-1185">Reference proteome</keyword>
<evidence type="ECO:0008006" key="4">
    <source>
        <dbReference type="Google" id="ProtNLM"/>
    </source>
</evidence>
<feature type="signal peptide" evidence="1">
    <location>
        <begin position="1"/>
        <end position="23"/>
    </location>
</feature>
<organism evidence="2 3">
    <name type="scientific">Flavisolibacter tropicus</name>
    <dbReference type="NCBI Taxonomy" id="1492898"/>
    <lineage>
        <taxon>Bacteria</taxon>
        <taxon>Pseudomonadati</taxon>
        <taxon>Bacteroidota</taxon>
        <taxon>Chitinophagia</taxon>
        <taxon>Chitinophagales</taxon>
        <taxon>Chitinophagaceae</taxon>
        <taxon>Flavisolibacter</taxon>
    </lineage>
</organism>
<dbReference type="RefSeq" id="WP_066402339.1">
    <property type="nucleotide sequence ID" value="NZ_CP011390.1"/>
</dbReference>
<accession>A0A172TTI1</accession>
<protein>
    <recommendedName>
        <fullName evidence="4">Adhesin domain-containing protein</fullName>
    </recommendedName>
</protein>
<evidence type="ECO:0000256" key="1">
    <source>
        <dbReference type="SAM" id="SignalP"/>
    </source>
</evidence>
<gene>
    <name evidence="2" type="ORF">SY85_05705</name>
</gene>
<dbReference type="KEGG" id="fla:SY85_05705"/>
<feature type="chain" id="PRO_5008001120" description="Adhesin domain-containing protein" evidence="1">
    <location>
        <begin position="24"/>
        <end position="333"/>
    </location>
</feature>